<gene>
    <name evidence="2" type="ORF">WMY93_011144</name>
</gene>
<sequence length="106" mass="11726">MSEHVRAGKPRDFPLRGFPGRQLRHAPSRTHAQRHVQTHAQTHSPSQTCSSRFSPEPEQDQPQSRSKPGPDPVQNQPGSTSLHEPPRTSPGEPGNSACVRFLSSFE</sequence>
<organism evidence="2 3">
    <name type="scientific">Mugilogobius chulae</name>
    <name type="common">yellowstripe goby</name>
    <dbReference type="NCBI Taxonomy" id="88201"/>
    <lineage>
        <taxon>Eukaryota</taxon>
        <taxon>Metazoa</taxon>
        <taxon>Chordata</taxon>
        <taxon>Craniata</taxon>
        <taxon>Vertebrata</taxon>
        <taxon>Euteleostomi</taxon>
        <taxon>Actinopterygii</taxon>
        <taxon>Neopterygii</taxon>
        <taxon>Teleostei</taxon>
        <taxon>Neoteleostei</taxon>
        <taxon>Acanthomorphata</taxon>
        <taxon>Gobiaria</taxon>
        <taxon>Gobiiformes</taxon>
        <taxon>Gobioidei</taxon>
        <taxon>Gobiidae</taxon>
        <taxon>Gobionellinae</taxon>
        <taxon>Mugilogobius</taxon>
    </lineage>
</organism>
<keyword evidence="3" id="KW-1185">Reference proteome</keyword>
<name>A0AAW0PDW4_9GOBI</name>
<accession>A0AAW0PDW4</accession>
<reference evidence="3" key="1">
    <citation type="submission" date="2024-04" db="EMBL/GenBank/DDBJ databases">
        <title>Salinicola lusitanus LLJ914,a marine bacterium isolated from the Okinawa Trough.</title>
        <authorList>
            <person name="Li J."/>
        </authorList>
    </citation>
    <scope>NUCLEOTIDE SEQUENCE [LARGE SCALE GENOMIC DNA]</scope>
</reference>
<protein>
    <submittedName>
        <fullName evidence="2">Uncharacterized protein</fullName>
    </submittedName>
</protein>
<evidence type="ECO:0000313" key="2">
    <source>
        <dbReference type="EMBL" id="KAK7915383.1"/>
    </source>
</evidence>
<feature type="compositionally biased region" description="Polar residues" evidence="1">
    <location>
        <begin position="73"/>
        <end position="82"/>
    </location>
</feature>
<feature type="compositionally biased region" description="Basic and acidic residues" evidence="1">
    <location>
        <begin position="1"/>
        <end position="14"/>
    </location>
</feature>
<evidence type="ECO:0000313" key="3">
    <source>
        <dbReference type="Proteomes" id="UP001460270"/>
    </source>
</evidence>
<proteinExistence type="predicted"/>
<feature type="compositionally biased region" description="Polar residues" evidence="1">
    <location>
        <begin position="38"/>
        <end position="53"/>
    </location>
</feature>
<feature type="region of interest" description="Disordered" evidence="1">
    <location>
        <begin position="1"/>
        <end position="97"/>
    </location>
</feature>
<dbReference type="Proteomes" id="UP001460270">
    <property type="component" value="Unassembled WGS sequence"/>
</dbReference>
<comment type="caution">
    <text evidence="2">The sequence shown here is derived from an EMBL/GenBank/DDBJ whole genome shotgun (WGS) entry which is preliminary data.</text>
</comment>
<dbReference type="AlphaFoldDB" id="A0AAW0PDW4"/>
<dbReference type="EMBL" id="JBBPFD010000008">
    <property type="protein sequence ID" value="KAK7915383.1"/>
    <property type="molecule type" value="Genomic_DNA"/>
</dbReference>
<feature type="compositionally biased region" description="Basic residues" evidence="1">
    <location>
        <begin position="22"/>
        <end position="37"/>
    </location>
</feature>
<evidence type="ECO:0000256" key="1">
    <source>
        <dbReference type="SAM" id="MobiDB-lite"/>
    </source>
</evidence>